<sequence length="280" mass="31303">MCLYITIVCPGNCGTYLFSNELIAACKFSTIHPPPANFLETHEVDHGVIALSPDEAQRRFPQGYACVQPGCSHNPGAVTTMDLNTLFRCPGCGFAHSWSGSSFVETWVAQNGVSLPFLHESQWARFACSQRRLCRFNPDYKRELGAMVQAIEIKMHNTFNDHFVPAWTEDDEETLRLMMEEEVSTEDDNPAMIGQTEMSIAHEESSQSTAEVTSEPRSALMWSDDDIATLRRMKAEGAPTVNVALALGRKANAVSYKWSSLVKADRRSQPRKCRLILPRP</sequence>
<accession>A0A194W6L2</accession>
<evidence type="ECO:0000313" key="2">
    <source>
        <dbReference type="Proteomes" id="UP000078559"/>
    </source>
</evidence>
<reference evidence="1" key="1">
    <citation type="submission" date="2014-12" db="EMBL/GenBank/DDBJ databases">
        <title>Genome Sequence of Valsa Canker Pathogens Uncovers a Specific Adaption of Colonization on Woody Bark.</title>
        <authorList>
            <person name="Yin Z."/>
            <person name="Liu H."/>
            <person name="Gao X."/>
            <person name="Li Z."/>
            <person name="Song N."/>
            <person name="Ke X."/>
            <person name="Dai Q."/>
            <person name="Wu Y."/>
            <person name="Sun Y."/>
            <person name="Xu J.-R."/>
            <person name="Kang Z.K."/>
            <person name="Wang L."/>
            <person name="Huang L."/>
        </authorList>
    </citation>
    <scope>NUCLEOTIDE SEQUENCE [LARGE SCALE GENOMIC DNA]</scope>
    <source>
        <strain evidence="1">03-8</strain>
    </source>
</reference>
<protein>
    <submittedName>
        <fullName evidence="1">Uncharacterized protein</fullName>
    </submittedName>
</protein>
<gene>
    <name evidence="1" type="ORF">VM1G_07477</name>
</gene>
<name>A0A194W6L2_CYTMA</name>
<dbReference type="EMBL" id="CM003105">
    <property type="protein sequence ID" value="KUI71882.1"/>
    <property type="molecule type" value="Genomic_DNA"/>
</dbReference>
<dbReference type="Proteomes" id="UP000078559">
    <property type="component" value="Chromosome 8"/>
</dbReference>
<evidence type="ECO:0000313" key="1">
    <source>
        <dbReference type="EMBL" id="KUI71882.1"/>
    </source>
</evidence>
<dbReference type="AlphaFoldDB" id="A0A194W6L2"/>
<keyword evidence="2" id="KW-1185">Reference proteome</keyword>
<organism evidence="1 2">
    <name type="scientific">Cytospora mali</name>
    <name type="common">Apple Valsa canker fungus</name>
    <name type="synonym">Valsa mali</name>
    <dbReference type="NCBI Taxonomy" id="578113"/>
    <lineage>
        <taxon>Eukaryota</taxon>
        <taxon>Fungi</taxon>
        <taxon>Dikarya</taxon>
        <taxon>Ascomycota</taxon>
        <taxon>Pezizomycotina</taxon>
        <taxon>Sordariomycetes</taxon>
        <taxon>Sordariomycetidae</taxon>
        <taxon>Diaporthales</taxon>
        <taxon>Cytosporaceae</taxon>
        <taxon>Cytospora</taxon>
    </lineage>
</organism>
<proteinExistence type="predicted"/>
<dbReference type="OrthoDB" id="10391499at2759"/>